<dbReference type="PROSITE" id="PS00122">
    <property type="entry name" value="CARBOXYLESTERASE_B_1"/>
    <property type="match status" value="1"/>
</dbReference>
<dbReference type="SUPFAM" id="SSF53474">
    <property type="entry name" value="alpha/beta-Hydrolases"/>
    <property type="match status" value="1"/>
</dbReference>
<dbReference type="Gene3D" id="3.40.50.1820">
    <property type="entry name" value="alpha/beta hydrolase"/>
    <property type="match status" value="1"/>
</dbReference>
<sequence length="506" mass="53926">MTRPQQGPPEAATAEGVVRGRWWRGLRAWRGIPYAAPPTGALRFRAPEPVTPWAGVREAAAFGPAAPQRRVRRAAEDCLTLNVLAPAAEAARPRPVLVFVHGGGYTGGSSAQPLYGGERLVREGDLVYVSINYRLGALGYFDFREFSTPGAPFEDNPGLRDQLAALEWVRRNIAAFGGDPDRVTLAGQSAGGNAVTTLMCVPRARGLFHRALAQSPPAASAYGVERAQGWARQFLRILGRDLGDEAVARCEPTAAARALREAPAGALVAAAHELTTRNVDAEPGSRATAPVFGTGLLPAHPLDAFAAGATHPVPLLIGTTAAEGRLFPLVFDVIPTSRARIEGMFAATGADVRDRILAAYPGWPGRRAAVELGGDVVFWEPALRCAEGHARHSPVFVYRYDFAPRLLRLAGLGATHGTELLAVFGAADTPAGRAATALGGRAALRAVTRDVQRHWSAFAREGHPGPEWPAYAPPARNVLVIDARPRLAHDPGASRRAAWGDYEHHR</sequence>
<dbReference type="PROSITE" id="PS00941">
    <property type="entry name" value="CARBOXYLESTERASE_B_2"/>
    <property type="match status" value="1"/>
</dbReference>
<dbReference type="InterPro" id="IPR050309">
    <property type="entry name" value="Type-B_Carboxylest/Lipase"/>
</dbReference>
<protein>
    <recommendedName>
        <fullName evidence="3">Carboxylic ester hydrolase</fullName>
        <ecNumber evidence="3">3.1.1.-</ecNumber>
    </recommendedName>
</protein>
<dbReference type="RefSeq" id="WP_311633023.1">
    <property type="nucleotide sequence ID" value="NZ_JAVREN010000054.1"/>
</dbReference>
<dbReference type="InterPro" id="IPR002018">
    <property type="entry name" value="CarbesteraseB"/>
</dbReference>
<evidence type="ECO:0000313" key="5">
    <source>
        <dbReference type="EMBL" id="MDT0310049.1"/>
    </source>
</evidence>
<dbReference type="InterPro" id="IPR019826">
    <property type="entry name" value="Carboxylesterase_B_AS"/>
</dbReference>
<proteinExistence type="inferred from homology"/>
<gene>
    <name evidence="5" type="ORF">RM780_24290</name>
</gene>
<evidence type="ECO:0000256" key="3">
    <source>
        <dbReference type="RuleBase" id="RU361235"/>
    </source>
</evidence>
<keyword evidence="6" id="KW-1185">Reference proteome</keyword>
<evidence type="ECO:0000313" key="6">
    <source>
        <dbReference type="Proteomes" id="UP001183388"/>
    </source>
</evidence>
<comment type="similarity">
    <text evidence="1 3">Belongs to the type-B carboxylesterase/lipase family.</text>
</comment>
<evidence type="ECO:0000259" key="4">
    <source>
        <dbReference type="Pfam" id="PF00135"/>
    </source>
</evidence>
<evidence type="ECO:0000256" key="2">
    <source>
        <dbReference type="ARBA" id="ARBA00022801"/>
    </source>
</evidence>
<dbReference type="Pfam" id="PF00135">
    <property type="entry name" value="COesterase"/>
    <property type="match status" value="1"/>
</dbReference>
<dbReference type="InterPro" id="IPR019819">
    <property type="entry name" value="Carboxylesterase_B_CS"/>
</dbReference>
<feature type="domain" description="Carboxylesterase type B" evidence="4">
    <location>
        <begin position="10"/>
        <end position="490"/>
    </location>
</feature>
<dbReference type="InterPro" id="IPR029058">
    <property type="entry name" value="AB_hydrolase_fold"/>
</dbReference>
<comment type="caution">
    <text evidence="5">The sequence shown here is derived from an EMBL/GenBank/DDBJ whole genome shotgun (WGS) entry which is preliminary data.</text>
</comment>
<evidence type="ECO:0000256" key="1">
    <source>
        <dbReference type="ARBA" id="ARBA00005964"/>
    </source>
</evidence>
<reference evidence="6" key="1">
    <citation type="submission" date="2023-07" db="EMBL/GenBank/DDBJ databases">
        <title>30 novel species of actinomycetes from the DSMZ collection.</title>
        <authorList>
            <person name="Nouioui I."/>
        </authorList>
    </citation>
    <scope>NUCLEOTIDE SEQUENCE [LARGE SCALE GENOMIC DNA]</scope>
    <source>
        <strain evidence="6">DSM 44917</strain>
    </source>
</reference>
<keyword evidence="2 3" id="KW-0378">Hydrolase</keyword>
<dbReference type="PANTHER" id="PTHR11559">
    <property type="entry name" value="CARBOXYLESTERASE"/>
    <property type="match status" value="1"/>
</dbReference>
<organism evidence="5 6">
    <name type="scientific">Streptomyces boetiae</name>
    <dbReference type="NCBI Taxonomy" id="3075541"/>
    <lineage>
        <taxon>Bacteria</taxon>
        <taxon>Bacillati</taxon>
        <taxon>Actinomycetota</taxon>
        <taxon>Actinomycetes</taxon>
        <taxon>Kitasatosporales</taxon>
        <taxon>Streptomycetaceae</taxon>
        <taxon>Streptomyces</taxon>
    </lineage>
</organism>
<dbReference type="InterPro" id="IPR000997">
    <property type="entry name" value="Cholinesterase"/>
</dbReference>
<name>A0ABU2LEP0_9ACTN</name>
<dbReference type="Proteomes" id="UP001183388">
    <property type="component" value="Unassembled WGS sequence"/>
</dbReference>
<dbReference type="PRINTS" id="PR00878">
    <property type="entry name" value="CHOLNESTRASE"/>
</dbReference>
<dbReference type="EC" id="3.1.1.-" evidence="3"/>
<accession>A0ABU2LEP0</accession>
<dbReference type="EMBL" id="JAVREN010000054">
    <property type="protein sequence ID" value="MDT0310049.1"/>
    <property type="molecule type" value="Genomic_DNA"/>
</dbReference>